<dbReference type="STRING" id="1802056.A2954_04540"/>
<name>A0A1F7IFV7_9BACT</name>
<dbReference type="Proteomes" id="UP000177698">
    <property type="component" value="Unassembled WGS sequence"/>
</dbReference>
<accession>A0A1F7IFV7</accession>
<dbReference type="EMBL" id="MGAG01000003">
    <property type="protein sequence ID" value="OGK42249.1"/>
    <property type="molecule type" value="Genomic_DNA"/>
</dbReference>
<reference evidence="1 2" key="1">
    <citation type="journal article" date="2016" name="Nat. Commun.">
        <title>Thousands of microbial genomes shed light on interconnected biogeochemical processes in an aquifer system.</title>
        <authorList>
            <person name="Anantharaman K."/>
            <person name="Brown C.T."/>
            <person name="Hug L.A."/>
            <person name="Sharon I."/>
            <person name="Castelle C.J."/>
            <person name="Probst A.J."/>
            <person name="Thomas B.C."/>
            <person name="Singh A."/>
            <person name="Wilkins M.J."/>
            <person name="Karaoz U."/>
            <person name="Brodie E.L."/>
            <person name="Williams K.H."/>
            <person name="Hubbard S.S."/>
            <person name="Banfield J.F."/>
        </authorList>
    </citation>
    <scope>NUCLEOTIDE SEQUENCE [LARGE SCALE GENOMIC DNA]</scope>
</reference>
<proteinExistence type="predicted"/>
<comment type="caution">
    <text evidence="1">The sequence shown here is derived from an EMBL/GenBank/DDBJ whole genome shotgun (WGS) entry which is preliminary data.</text>
</comment>
<evidence type="ECO:0000313" key="1">
    <source>
        <dbReference type="EMBL" id="OGK42249.1"/>
    </source>
</evidence>
<protein>
    <submittedName>
        <fullName evidence="1">Uncharacterized protein</fullName>
    </submittedName>
</protein>
<sequence length="77" mass="9089">MSQTVSIPKTVFENLVERINKLEAVVFGKKKEKFPDEYVVLSKRAEKRYKKMDEDFKKGRNFYVADDVNTLLKELKS</sequence>
<evidence type="ECO:0000313" key="2">
    <source>
        <dbReference type="Proteomes" id="UP000177698"/>
    </source>
</evidence>
<gene>
    <name evidence="1" type="ORF">A2954_04540</name>
</gene>
<dbReference type="AlphaFoldDB" id="A0A1F7IFV7"/>
<organism evidence="1 2">
    <name type="scientific">Candidatus Roizmanbacteria bacterium RIFCSPLOWO2_01_FULL_37_12</name>
    <dbReference type="NCBI Taxonomy" id="1802056"/>
    <lineage>
        <taxon>Bacteria</taxon>
        <taxon>Candidatus Roizmaniibacteriota</taxon>
    </lineage>
</organism>